<organism evidence="1">
    <name type="scientific">uncultured Caudovirales phage</name>
    <dbReference type="NCBI Taxonomy" id="2100421"/>
    <lineage>
        <taxon>Viruses</taxon>
        <taxon>Duplodnaviria</taxon>
        <taxon>Heunggongvirae</taxon>
        <taxon>Uroviricota</taxon>
        <taxon>Caudoviricetes</taxon>
        <taxon>Peduoviridae</taxon>
        <taxon>Maltschvirus</taxon>
        <taxon>Maltschvirus maltsch</taxon>
    </lineage>
</organism>
<dbReference type="EMBL" id="LR796549">
    <property type="protein sequence ID" value="CAB4150659.1"/>
    <property type="molecule type" value="Genomic_DNA"/>
</dbReference>
<name>A0A6J5N4G8_9CAUD</name>
<reference evidence="1" key="1">
    <citation type="submission" date="2020-04" db="EMBL/GenBank/DDBJ databases">
        <authorList>
            <person name="Chiriac C."/>
            <person name="Salcher M."/>
            <person name="Ghai R."/>
            <person name="Kavagutti S V."/>
        </authorList>
    </citation>
    <scope>NUCLEOTIDE SEQUENCE</scope>
</reference>
<gene>
    <name evidence="1" type="ORF">UFOVP574_11</name>
</gene>
<dbReference type="Gene3D" id="3.40.50.300">
    <property type="entry name" value="P-loop containing nucleotide triphosphate hydrolases"/>
    <property type="match status" value="1"/>
</dbReference>
<protein>
    <recommendedName>
        <fullName evidence="2">Terminase large subunit</fullName>
    </recommendedName>
</protein>
<proteinExistence type="predicted"/>
<dbReference type="Gene3D" id="3.30.420.280">
    <property type="match status" value="1"/>
</dbReference>
<sequence>MIWKKHPILVPPTNEEMARMKPEALAGLYDIYHQAIENSQRDPYRYGFKLPHWKKAEELLGEFNELLVSGGNRSSKTTWAATAVVKAAMENPGSVIMCFAQNADVSIRQQQSAIYDALPEELRKKTLSAEENISYTRKNGFSKSSLILPGTRSHIIFKTYAQFLNNDTILEGAELGSREPLWLNIGAWCDEYLIGPELLATLRFRLATRNAKIIVTFTPIDGYTEVVRDYLEKARTVESKVAELLNDRLVPFVQHSANRNSGIIYFHSKDNPFGGYERIAQDLKGRSEEEILTRAYGIPTKSASTRFPLFSREVNVIAHDKIPADLTRYMILDPAGRKNWFMCWIGVDADETYYVYREWPDVNVGDWAKWHGGKWIGGEGSKGLGYGIKDYVDLIVGLEEDNGEEILDRLIDPRLGAAKYQSQNGASSIIEDLADNGLTFNPAPGLDIEDGIQAIQTKMAYNRKAKIDGINHPRFYVSDRCENIITALQEYTGDGGSDEAWKDPVDVIRYACIDGIRWVDKTIQQSKRKGGY</sequence>
<evidence type="ECO:0000313" key="1">
    <source>
        <dbReference type="EMBL" id="CAB4150659.1"/>
    </source>
</evidence>
<accession>A0A6J5N4G8</accession>
<dbReference type="InterPro" id="IPR027417">
    <property type="entry name" value="P-loop_NTPase"/>
</dbReference>
<evidence type="ECO:0008006" key="2">
    <source>
        <dbReference type="Google" id="ProtNLM"/>
    </source>
</evidence>